<dbReference type="InterPro" id="IPR027443">
    <property type="entry name" value="IPNS-like_sf"/>
</dbReference>
<evidence type="ECO:0000256" key="1">
    <source>
        <dbReference type="ARBA" id="ARBA00007730"/>
    </source>
</evidence>
<dbReference type="InterPro" id="IPR007803">
    <property type="entry name" value="Asp/Arg/Pro-Hydrxlase"/>
</dbReference>
<sequence length="201" mass="21364">MGWTTRWQLPDRHVPGLRAQPWWPELPAAARLEALAGVLAGELEAALAQAGGPGAFERRRADAWIPEPRDGWGMLPVGARQCAVAPRTCQALRELRGGAGEGGGGGLGGAGWYVLRAGARLRAHAGPTNERLTCHLTLGGRGARFTVGGVQREWLPGRALCFDDSFVHEAVHGGEDDRYVLLVDVPHPDLGALGRHAPDSV</sequence>
<evidence type="ECO:0000259" key="4">
    <source>
        <dbReference type="Pfam" id="PF05118"/>
    </source>
</evidence>
<accession>A0ABN9SSU6</accession>
<evidence type="ECO:0000313" key="6">
    <source>
        <dbReference type="Proteomes" id="UP001189429"/>
    </source>
</evidence>
<keyword evidence="2" id="KW-0223">Dioxygenase</keyword>
<dbReference type="SUPFAM" id="SSF51197">
    <property type="entry name" value="Clavaminate synthase-like"/>
    <property type="match status" value="1"/>
</dbReference>
<proteinExistence type="inferred from homology"/>
<comment type="caution">
    <text evidence="5">The sequence shown here is derived from an EMBL/GenBank/DDBJ whole genome shotgun (WGS) entry which is preliminary data.</text>
</comment>
<evidence type="ECO:0000313" key="5">
    <source>
        <dbReference type="EMBL" id="CAK0835149.1"/>
    </source>
</evidence>
<keyword evidence="6" id="KW-1185">Reference proteome</keyword>
<protein>
    <recommendedName>
        <fullName evidence="4">Aspartyl/asparaginy/proline hydroxylase domain-containing protein</fullName>
    </recommendedName>
</protein>
<organism evidence="5 6">
    <name type="scientific">Prorocentrum cordatum</name>
    <dbReference type="NCBI Taxonomy" id="2364126"/>
    <lineage>
        <taxon>Eukaryota</taxon>
        <taxon>Sar</taxon>
        <taxon>Alveolata</taxon>
        <taxon>Dinophyceae</taxon>
        <taxon>Prorocentrales</taxon>
        <taxon>Prorocentraceae</taxon>
        <taxon>Prorocentrum</taxon>
    </lineage>
</organism>
<evidence type="ECO:0000256" key="3">
    <source>
        <dbReference type="ARBA" id="ARBA00023002"/>
    </source>
</evidence>
<dbReference type="PANTHER" id="PTHR46332">
    <property type="entry name" value="ASPARTATE BETA-HYDROXYLASE DOMAIN-CONTAINING PROTEIN 2"/>
    <property type="match status" value="1"/>
</dbReference>
<reference evidence="5" key="1">
    <citation type="submission" date="2023-10" db="EMBL/GenBank/DDBJ databases">
        <authorList>
            <person name="Chen Y."/>
            <person name="Shah S."/>
            <person name="Dougan E. K."/>
            <person name="Thang M."/>
            <person name="Chan C."/>
        </authorList>
    </citation>
    <scope>NUCLEOTIDE SEQUENCE [LARGE SCALE GENOMIC DNA]</scope>
</reference>
<name>A0ABN9SSU6_9DINO</name>
<evidence type="ECO:0000256" key="2">
    <source>
        <dbReference type="ARBA" id="ARBA00022964"/>
    </source>
</evidence>
<dbReference type="Pfam" id="PF05118">
    <property type="entry name" value="Asp_Arg_Hydrox"/>
    <property type="match status" value="1"/>
</dbReference>
<dbReference type="Gene3D" id="2.60.120.330">
    <property type="entry name" value="B-lactam Antibiotic, Isopenicillin N Synthase, Chain"/>
    <property type="match status" value="1"/>
</dbReference>
<dbReference type="Proteomes" id="UP001189429">
    <property type="component" value="Unassembled WGS sequence"/>
</dbReference>
<comment type="similarity">
    <text evidence="1">Belongs to the aspartyl/asparaginyl beta-hydroxylase family.</text>
</comment>
<dbReference type="PANTHER" id="PTHR46332:SF5">
    <property type="entry name" value="ASPARTATE BETA-HYDROXYLASE DOMAIN CONTAINING 2"/>
    <property type="match status" value="1"/>
</dbReference>
<keyword evidence="3" id="KW-0560">Oxidoreductase</keyword>
<feature type="domain" description="Aspartyl/asparaginy/proline hydroxylase" evidence="4">
    <location>
        <begin position="80"/>
        <end position="188"/>
    </location>
</feature>
<dbReference type="EMBL" id="CAUYUJ010013002">
    <property type="protein sequence ID" value="CAK0835149.1"/>
    <property type="molecule type" value="Genomic_DNA"/>
</dbReference>
<gene>
    <name evidence="5" type="ORF">PCOR1329_LOCUS32267</name>
</gene>
<dbReference type="InterPro" id="IPR051821">
    <property type="entry name" value="Asp/Asn_beta-hydroxylase"/>
</dbReference>